<dbReference type="AlphaFoldDB" id="A0A165FDQ4"/>
<evidence type="ECO:0000313" key="2">
    <source>
        <dbReference type="EMBL" id="KZV88825.1"/>
    </source>
</evidence>
<proteinExistence type="predicted"/>
<reference evidence="2 3" key="1">
    <citation type="journal article" date="2016" name="Mol. Biol. Evol.">
        <title>Comparative Genomics of Early-Diverging Mushroom-Forming Fungi Provides Insights into the Origins of Lignocellulose Decay Capabilities.</title>
        <authorList>
            <person name="Nagy L.G."/>
            <person name="Riley R."/>
            <person name="Tritt A."/>
            <person name="Adam C."/>
            <person name="Daum C."/>
            <person name="Floudas D."/>
            <person name="Sun H."/>
            <person name="Yadav J.S."/>
            <person name="Pangilinan J."/>
            <person name="Larsson K.H."/>
            <person name="Matsuura K."/>
            <person name="Barry K."/>
            <person name="Labutti K."/>
            <person name="Kuo R."/>
            <person name="Ohm R.A."/>
            <person name="Bhattacharya S.S."/>
            <person name="Shirouzu T."/>
            <person name="Yoshinaga Y."/>
            <person name="Martin F.M."/>
            <person name="Grigoriev I.V."/>
            <person name="Hibbett D.S."/>
        </authorList>
    </citation>
    <scope>NUCLEOTIDE SEQUENCE [LARGE SCALE GENOMIC DNA]</scope>
    <source>
        <strain evidence="2 3">HHB12029</strain>
    </source>
</reference>
<feature type="region of interest" description="Disordered" evidence="1">
    <location>
        <begin position="128"/>
        <end position="147"/>
    </location>
</feature>
<name>A0A165FDQ4_EXIGL</name>
<dbReference type="EMBL" id="KV426089">
    <property type="protein sequence ID" value="KZV88825.1"/>
    <property type="molecule type" value="Genomic_DNA"/>
</dbReference>
<keyword evidence="3" id="KW-1185">Reference proteome</keyword>
<protein>
    <submittedName>
        <fullName evidence="2">Uncharacterized protein</fullName>
    </submittedName>
</protein>
<gene>
    <name evidence="2" type="ORF">EXIGLDRAFT_164613</name>
</gene>
<accession>A0A165FDQ4</accession>
<dbReference type="InParanoid" id="A0A165FDQ4"/>
<organism evidence="2 3">
    <name type="scientific">Exidia glandulosa HHB12029</name>
    <dbReference type="NCBI Taxonomy" id="1314781"/>
    <lineage>
        <taxon>Eukaryota</taxon>
        <taxon>Fungi</taxon>
        <taxon>Dikarya</taxon>
        <taxon>Basidiomycota</taxon>
        <taxon>Agaricomycotina</taxon>
        <taxon>Agaricomycetes</taxon>
        <taxon>Auriculariales</taxon>
        <taxon>Exidiaceae</taxon>
        <taxon>Exidia</taxon>
    </lineage>
</organism>
<dbReference type="Proteomes" id="UP000077266">
    <property type="component" value="Unassembled WGS sequence"/>
</dbReference>
<evidence type="ECO:0000256" key="1">
    <source>
        <dbReference type="SAM" id="MobiDB-lite"/>
    </source>
</evidence>
<feature type="compositionally biased region" description="Basic and acidic residues" evidence="1">
    <location>
        <begin position="128"/>
        <end position="138"/>
    </location>
</feature>
<evidence type="ECO:0000313" key="3">
    <source>
        <dbReference type="Proteomes" id="UP000077266"/>
    </source>
</evidence>
<sequence length="168" mass="18571">MCVSASRRSPTLTSLLIHSVLRCAPHAQVAVRSDRVGRIGQLAHQLDDPSTSCSIPRYVTPRRVDTRACRLSRWRELGAVDSTRMHSANGQLAALGRGHADELIHGPVARARFDQHAQRDSHFRHGNDAARKDMHAQRGDTYAVDTSSRARGRCAPTMGQVYVQRDIG</sequence>